<sequence>MRLRAMRVLAVLAPWFALIGSAYADTTVRVVETWPIGSDVTLAGNQKFYLRLAYTTDVPVSIWARPYFHGKQMFAGSNPSGKYNGSGEALGWFFLEQRGDEVDEIRIVAGDAGSGAPVVATYRVHVLRGSDHVVVEAEPGWLVDLRASSQAAFEKAYRAQQKE</sequence>
<feature type="chain" id="PRO_5045979890" evidence="1">
    <location>
        <begin position="25"/>
        <end position="163"/>
    </location>
</feature>
<dbReference type="Proteomes" id="UP001501523">
    <property type="component" value="Unassembled WGS sequence"/>
</dbReference>
<keyword evidence="1" id="KW-0732">Signal</keyword>
<name>A0ABN1ICD4_9GAMM</name>
<evidence type="ECO:0000313" key="2">
    <source>
        <dbReference type="EMBL" id="GAA0706647.1"/>
    </source>
</evidence>
<evidence type="ECO:0000313" key="3">
    <source>
        <dbReference type="Proteomes" id="UP001501523"/>
    </source>
</evidence>
<evidence type="ECO:0000256" key="1">
    <source>
        <dbReference type="SAM" id="SignalP"/>
    </source>
</evidence>
<comment type="caution">
    <text evidence="2">The sequence shown here is derived from an EMBL/GenBank/DDBJ whole genome shotgun (WGS) entry which is preliminary data.</text>
</comment>
<dbReference type="EMBL" id="BAAAEU010000002">
    <property type="protein sequence ID" value="GAA0706647.1"/>
    <property type="molecule type" value="Genomic_DNA"/>
</dbReference>
<reference evidence="2 3" key="1">
    <citation type="journal article" date="2019" name="Int. J. Syst. Evol. Microbiol.">
        <title>The Global Catalogue of Microorganisms (GCM) 10K type strain sequencing project: providing services to taxonomists for standard genome sequencing and annotation.</title>
        <authorList>
            <consortium name="The Broad Institute Genomics Platform"/>
            <consortium name="The Broad Institute Genome Sequencing Center for Infectious Disease"/>
            <person name="Wu L."/>
            <person name="Ma J."/>
        </authorList>
    </citation>
    <scope>NUCLEOTIDE SEQUENCE [LARGE SCALE GENOMIC DNA]</scope>
    <source>
        <strain evidence="2 3">JCM 15421</strain>
    </source>
</reference>
<proteinExistence type="predicted"/>
<organism evidence="2 3">
    <name type="scientific">Dokdonella soli</name>
    <dbReference type="NCBI Taxonomy" id="529810"/>
    <lineage>
        <taxon>Bacteria</taxon>
        <taxon>Pseudomonadati</taxon>
        <taxon>Pseudomonadota</taxon>
        <taxon>Gammaproteobacteria</taxon>
        <taxon>Lysobacterales</taxon>
        <taxon>Rhodanobacteraceae</taxon>
        <taxon>Dokdonella</taxon>
    </lineage>
</organism>
<keyword evidence="3" id="KW-1185">Reference proteome</keyword>
<protein>
    <submittedName>
        <fullName evidence="2">Uncharacterized protein</fullName>
    </submittedName>
</protein>
<dbReference type="RefSeq" id="WP_343786797.1">
    <property type="nucleotide sequence ID" value="NZ_BAAAEU010000002.1"/>
</dbReference>
<feature type="signal peptide" evidence="1">
    <location>
        <begin position="1"/>
        <end position="24"/>
    </location>
</feature>
<accession>A0ABN1ICD4</accession>
<gene>
    <name evidence="2" type="ORF">GCM10009105_04850</name>
</gene>